<dbReference type="AlphaFoldDB" id="F6QKP0"/>
<proteinExistence type="predicted"/>
<feature type="compositionally biased region" description="Low complexity" evidence="1">
    <location>
        <begin position="295"/>
        <end position="309"/>
    </location>
</feature>
<reference evidence="2" key="3">
    <citation type="submission" date="2025-08" db="UniProtKB">
        <authorList>
            <consortium name="Ensembl"/>
        </authorList>
    </citation>
    <scope>IDENTIFICATION</scope>
</reference>
<reference evidence="2" key="4">
    <citation type="submission" date="2025-09" db="UniProtKB">
        <authorList>
            <consortium name="Ensembl"/>
        </authorList>
    </citation>
    <scope>IDENTIFICATION</scope>
</reference>
<protein>
    <recommendedName>
        <fullName evidence="4">Protein kinase domain-containing protein</fullName>
    </recommendedName>
</protein>
<feature type="compositionally biased region" description="Basic residues" evidence="1">
    <location>
        <begin position="174"/>
        <end position="184"/>
    </location>
</feature>
<dbReference type="PANTHER" id="PTHR22972">
    <property type="entry name" value="SERINE/THREONINE PROTEIN KINASE"/>
    <property type="match status" value="1"/>
</dbReference>
<feature type="compositionally biased region" description="Basic and acidic residues" evidence="1">
    <location>
        <begin position="74"/>
        <end position="85"/>
    </location>
</feature>
<dbReference type="GeneTree" id="ENSGT00530000068767"/>
<feature type="compositionally biased region" description="Low complexity" evidence="1">
    <location>
        <begin position="243"/>
        <end position="254"/>
    </location>
</feature>
<accession>F6QKP0</accession>
<feature type="compositionally biased region" description="Basic and acidic residues" evidence="1">
    <location>
        <begin position="9"/>
        <end position="56"/>
    </location>
</feature>
<dbReference type="GO" id="GO:0004672">
    <property type="term" value="F:protein kinase activity"/>
    <property type="evidence" value="ECO:0000318"/>
    <property type="project" value="GO_Central"/>
</dbReference>
<keyword evidence="3" id="KW-1185">Reference proteome</keyword>
<reference evidence="2" key="2">
    <citation type="journal article" date="2008" name="Genome Biol.">
        <title>Improved genome assembly and evidence-based global gene model set for the chordate Ciona intestinalis: new insight into intron and operon populations.</title>
        <authorList>
            <person name="Satou Y."/>
            <person name="Mineta K."/>
            <person name="Ogasawara M."/>
            <person name="Sasakura Y."/>
            <person name="Shoguchi E."/>
            <person name="Ueno K."/>
            <person name="Yamada L."/>
            <person name="Matsumoto J."/>
            <person name="Wasserscheid J."/>
            <person name="Dewar K."/>
            <person name="Wiley G.B."/>
            <person name="Macmil S.L."/>
            <person name="Roe B.A."/>
            <person name="Zeller R.W."/>
            <person name="Hastings K.E."/>
            <person name="Lemaire P."/>
            <person name="Lindquist E."/>
            <person name="Endo T."/>
            <person name="Hotta K."/>
            <person name="Inaba K."/>
        </authorList>
    </citation>
    <scope>NUCLEOTIDE SEQUENCE [LARGE SCALE GENOMIC DNA]</scope>
    <source>
        <strain evidence="2">wild type</strain>
    </source>
</reference>
<dbReference type="HOGENOM" id="CLU_365075_0_0_1"/>
<dbReference type="InParanoid" id="F6QKP0"/>
<evidence type="ECO:0000313" key="2">
    <source>
        <dbReference type="Ensembl" id="ENSCINP00000013270.3"/>
    </source>
</evidence>
<reference evidence="3" key="1">
    <citation type="journal article" date="2002" name="Science">
        <title>The draft genome of Ciona intestinalis: insights into chordate and vertebrate origins.</title>
        <authorList>
            <person name="Dehal P."/>
            <person name="Satou Y."/>
            <person name="Campbell R.K."/>
            <person name="Chapman J."/>
            <person name="Degnan B."/>
            <person name="De Tomaso A."/>
            <person name="Davidson B."/>
            <person name="Di Gregorio A."/>
            <person name="Gelpke M."/>
            <person name="Goodstein D.M."/>
            <person name="Harafuji N."/>
            <person name="Hastings K.E."/>
            <person name="Ho I."/>
            <person name="Hotta K."/>
            <person name="Huang W."/>
            <person name="Kawashima T."/>
            <person name="Lemaire P."/>
            <person name="Martinez D."/>
            <person name="Meinertzhagen I.A."/>
            <person name="Necula S."/>
            <person name="Nonaka M."/>
            <person name="Putnam N."/>
            <person name="Rash S."/>
            <person name="Saiga H."/>
            <person name="Satake M."/>
            <person name="Terry A."/>
            <person name="Yamada L."/>
            <person name="Wang H.G."/>
            <person name="Awazu S."/>
            <person name="Azumi K."/>
            <person name="Boore J."/>
            <person name="Branno M."/>
            <person name="Chin-Bow S."/>
            <person name="DeSantis R."/>
            <person name="Doyle S."/>
            <person name="Francino P."/>
            <person name="Keys D.N."/>
            <person name="Haga S."/>
            <person name="Hayashi H."/>
            <person name="Hino K."/>
            <person name="Imai K.S."/>
            <person name="Inaba K."/>
            <person name="Kano S."/>
            <person name="Kobayashi K."/>
            <person name="Kobayashi M."/>
            <person name="Lee B.I."/>
            <person name="Makabe K.W."/>
            <person name="Manohar C."/>
            <person name="Matassi G."/>
            <person name="Medina M."/>
            <person name="Mochizuki Y."/>
            <person name="Mount S."/>
            <person name="Morishita T."/>
            <person name="Miura S."/>
            <person name="Nakayama A."/>
            <person name="Nishizaka S."/>
            <person name="Nomoto H."/>
            <person name="Ohta F."/>
            <person name="Oishi K."/>
            <person name="Rigoutsos I."/>
            <person name="Sano M."/>
            <person name="Sasaki A."/>
            <person name="Sasakura Y."/>
            <person name="Shoguchi E."/>
            <person name="Shin-i T."/>
            <person name="Spagnuolo A."/>
            <person name="Stainier D."/>
            <person name="Suzuki M.M."/>
            <person name="Tassy O."/>
            <person name="Takatori N."/>
            <person name="Tokuoka M."/>
            <person name="Yagi K."/>
            <person name="Yoshizaki F."/>
            <person name="Wada S."/>
            <person name="Zhang C."/>
            <person name="Hyatt P.D."/>
            <person name="Larimer F."/>
            <person name="Detter C."/>
            <person name="Doggett N."/>
            <person name="Glavina T."/>
            <person name="Hawkins T."/>
            <person name="Richardson P."/>
            <person name="Lucas S."/>
            <person name="Kohara Y."/>
            <person name="Levine M."/>
            <person name="Satoh N."/>
            <person name="Rokhsar D.S."/>
        </authorList>
    </citation>
    <scope>NUCLEOTIDE SEQUENCE [LARGE SCALE GENOMIC DNA]</scope>
</reference>
<dbReference type="GO" id="GO:2000145">
    <property type="term" value="P:regulation of cell motility"/>
    <property type="evidence" value="ECO:0000318"/>
    <property type="project" value="GO_Central"/>
</dbReference>
<feature type="compositionally biased region" description="Polar residues" evidence="1">
    <location>
        <begin position="154"/>
        <end position="166"/>
    </location>
</feature>
<feature type="compositionally biased region" description="Basic residues" evidence="1">
    <location>
        <begin position="398"/>
        <end position="407"/>
    </location>
</feature>
<organism evidence="2 3">
    <name type="scientific">Ciona intestinalis</name>
    <name type="common">Transparent sea squirt</name>
    <name type="synonym">Ascidia intestinalis</name>
    <dbReference type="NCBI Taxonomy" id="7719"/>
    <lineage>
        <taxon>Eukaryota</taxon>
        <taxon>Metazoa</taxon>
        <taxon>Chordata</taxon>
        <taxon>Tunicata</taxon>
        <taxon>Ascidiacea</taxon>
        <taxon>Phlebobranchia</taxon>
        <taxon>Cionidae</taxon>
        <taxon>Ciona</taxon>
    </lineage>
</organism>
<feature type="region of interest" description="Disordered" evidence="1">
    <location>
        <begin position="375"/>
        <end position="414"/>
    </location>
</feature>
<dbReference type="EMBL" id="EAAA01001806">
    <property type="status" value="NOT_ANNOTATED_CDS"/>
    <property type="molecule type" value="Genomic_DNA"/>
</dbReference>
<name>F6QKP0_CIOIN</name>
<dbReference type="PANTHER" id="PTHR22972:SF8">
    <property type="entry name" value="PROTEIN KINASE DOMAIN-CONTAINING PROTEIN"/>
    <property type="match status" value="1"/>
</dbReference>
<dbReference type="Proteomes" id="UP000008144">
    <property type="component" value="Chromosome 3"/>
</dbReference>
<evidence type="ECO:0008006" key="4">
    <source>
        <dbReference type="Google" id="ProtNLM"/>
    </source>
</evidence>
<feature type="compositionally biased region" description="Polar residues" evidence="1">
    <location>
        <begin position="375"/>
        <end position="386"/>
    </location>
</feature>
<evidence type="ECO:0000256" key="1">
    <source>
        <dbReference type="SAM" id="MobiDB-lite"/>
    </source>
</evidence>
<feature type="compositionally biased region" description="Basic residues" evidence="1">
    <location>
        <begin position="59"/>
        <end position="73"/>
    </location>
</feature>
<dbReference type="InterPro" id="IPR051511">
    <property type="entry name" value="MitoQC_Scaffold_Kinases"/>
</dbReference>
<feature type="compositionally biased region" description="Basic residues" evidence="1">
    <location>
        <begin position="340"/>
        <end position="352"/>
    </location>
</feature>
<sequence length="765" mass="84604">MSSRWRRSKSSDRSPTRSKSKERSKFGKRSKSQERPPPKGLETKEIDIEGGEERGGRSIFRRSRSSSRKRDKRGKSTERKEEGATRGRNPVSFFRKLLRNKKDEDEGGIVHVPLGKGVDMSDSTEALSTILAYKGDEVSEPEQWTPPRPHPPQQRITKPNQKSSPTKPKERKAMRSPPSHRAKKMSSSISSRGQADHSTESSSEGVGTAGRTKNNRNLDTYGNLGINRANLGAPQKPARPSSRKSSFSNSLPSSDSERQTNAEASNTKLKSSRVYQTQHGVPVLRRPLLREYDSDTPTSALASDADSSTGVASDAETGGPLRSAIKQGPLARLKGTLRGSPRRPVRVVSPRRSKSDPTIFDGDSTVSIKNTYYNLETQETTKTPPASQEKKSKLAAQQRRRSQKQSRRQTAPVDLAYATHQRQKYRTLVSLNAQTLRKVTERWLAEWRNQLPVGGFLITSWSDVAIESHRPICMIGNSVVYPAVSTGNNKFNLACQLYDQRDVGERMILKLENSSSLPAHPNTCGVCSHFPCRVPRSLLDPTSGGGAADALCVVLSTRPSHSLQEYLDRLISKEEPTEYHRQVLIALLQLLQGIKHLLASGFDLPCISAEHLVITEDRGFLQILPHLNWSDSVDSKRNRLDVDKVLDAYQSSDSDSNQNSRRLSHTQQLAALMKRLLQNANLASSSAGMGRPGDRSSAASLVSRVVVPGTKYSTAIKHIVYYLERSPPVGAQEAAELVQCALWGPEDLEDVGVDDVTPFAALELW</sequence>
<dbReference type="STRING" id="7719.ENSCINP00000013270"/>
<feature type="region of interest" description="Disordered" evidence="1">
    <location>
        <begin position="1"/>
        <end position="363"/>
    </location>
</feature>
<feature type="compositionally biased region" description="Polar residues" evidence="1">
    <location>
        <begin position="200"/>
        <end position="220"/>
    </location>
</feature>
<evidence type="ECO:0000313" key="3">
    <source>
        <dbReference type="Proteomes" id="UP000008144"/>
    </source>
</evidence>
<feature type="compositionally biased region" description="Polar residues" evidence="1">
    <location>
        <begin position="261"/>
        <end position="279"/>
    </location>
</feature>
<dbReference type="Ensembl" id="ENSCINT00000013270.3">
    <property type="protein sequence ID" value="ENSCINP00000013270.3"/>
    <property type="gene ID" value="ENSCING00000006444.3"/>
</dbReference>